<organism evidence="1 2">
    <name type="scientific">Plakobranchus ocellatus</name>
    <dbReference type="NCBI Taxonomy" id="259542"/>
    <lineage>
        <taxon>Eukaryota</taxon>
        <taxon>Metazoa</taxon>
        <taxon>Spiralia</taxon>
        <taxon>Lophotrochozoa</taxon>
        <taxon>Mollusca</taxon>
        <taxon>Gastropoda</taxon>
        <taxon>Heterobranchia</taxon>
        <taxon>Euthyneura</taxon>
        <taxon>Panpulmonata</taxon>
        <taxon>Sacoglossa</taxon>
        <taxon>Placobranchoidea</taxon>
        <taxon>Plakobranchidae</taxon>
        <taxon>Plakobranchus</taxon>
    </lineage>
</organism>
<proteinExistence type="predicted"/>
<name>A0AAV4A9V1_9GAST</name>
<sequence>MATLDHTPVMGQLMDVYIFYSLALPYQINPTLNPDFLYNKQEGAEPSYFDEHISLCELVTIQKFMMNSLKGSAKVADRLPFKIHRELKSILGDETIEVTKLGSGDFMVVLKSNDQAKKLGAIVTFLDITVTLSPQKSLNSSKGVIRCRDLCCCLDKEMVEEQSGLLSFDSPKPPS</sequence>
<dbReference type="Proteomes" id="UP000735302">
    <property type="component" value="Unassembled WGS sequence"/>
</dbReference>
<dbReference type="AlphaFoldDB" id="A0AAV4A9V1"/>
<evidence type="ECO:0000313" key="1">
    <source>
        <dbReference type="EMBL" id="GFO04459.1"/>
    </source>
</evidence>
<keyword evidence="2" id="KW-1185">Reference proteome</keyword>
<evidence type="ECO:0000313" key="2">
    <source>
        <dbReference type="Proteomes" id="UP000735302"/>
    </source>
</evidence>
<reference evidence="1 2" key="1">
    <citation type="journal article" date="2021" name="Elife">
        <title>Chloroplast acquisition without the gene transfer in kleptoplastic sea slugs, Plakobranchus ocellatus.</title>
        <authorList>
            <person name="Maeda T."/>
            <person name="Takahashi S."/>
            <person name="Yoshida T."/>
            <person name="Shimamura S."/>
            <person name="Takaki Y."/>
            <person name="Nagai Y."/>
            <person name="Toyoda A."/>
            <person name="Suzuki Y."/>
            <person name="Arimoto A."/>
            <person name="Ishii H."/>
            <person name="Satoh N."/>
            <person name="Nishiyama T."/>
            <person name="Hasebe M."/>
            <person name="Maruyama T."/>
            <person name="Minagawa J."/>
            <person name="Obokata J."/>
            <person name="Shigenobu S."/>
        </authorList>
    </citation>
    <scope>NUCLEOTIDE SEQUENCE [LARGE SCALE GENOMIC DNA]</scope>
</reference>
<gene>
    <name evidence="1" type="ORF">PoB_003096400</name>
</gene>
<accession>A0AAV4A9V1</accession>
<protein>
    <submittedName>
        <fullName evidence="1">Uncharacterized protein</fullName>
    </submittedName>
</protein>
<comment type="caution">
    <text evidence="1">The sequence shown here is derived from an EMBL/GenBank/DDBJ whole genome shotgun (WGS) entry which is preliminary data.</text>
</comment>
<dbReference type="EMBL" id="BLXT01003739">
    <property type="protein sequence ID" value="GFO04459.1"/>
    <property type="molecule type" value="Genomic_DNA"/>
</dbReference>